<evidence type="ECO:0000256" key="6">
    <source>
        <dbReference type="ARBA" id="ARBA00023136"/>
    </source>
</evidence>
<protein>
    <submittedName>
        <fullName evidence="12">Sialic acid-binding Ig-like lectin 5</fullName>
    </submittedName>
</protein>
<dbReference type="InterPro" id="IPR007110">
    <property type="entry name" value="Ig-like_dom"/>
</dbReference>
<dbReference type="PANTHER" id="PTHR12035:SF125">
    <property type="entry name" value="SIALIC ACID-BINDING IG-LIKE LECTIN 5"/>
    <property type="match status" value="1"/>
</dbReference>
<dbReference type="GO" id="GO:0005886">
    <property type="term" value="C:plasma membrane"/>
    <property type="evidence" value="ECO:0007669"/>
    <property type="project" value="TreeGrafter"/>
</dbReference>
<dbReference type="InterPro" id="IPR003598">
    <property type="entry name" value="Ig_sub2"/>
</dbReference>
<evidence type="ECO:0000256" key="2">
    <source>
        <dbReference type="ARBA" id="ARBA00022692"/>
    </source>
</evidence>
<dbReference type="GO" id="GO:0033691">
    <property type="term" value="F:sialic acid binding"/>
    <property type="evidence" value="ECO:0007669"/>
    <property type="project" value="TreeGrafter"/>
</dbReference>
<sequence>MPGDRGNQLLIDPSWKVLNPVSSSSIALIVLIFASLYKGLLSQNTDYKLSVQDSVSVQRGLCVHIPCNFTYNAADRRNPQKLYGYWFRGSRYLVATNDDKQRYPEGHFKLTDDLEQGSCSFSILDAKSNDQGWYYFRIEDNSFGYSYINYHQTHKKLQILITEFAEKPRILNSSAVLSGEEAVFTCSVLGPCSKMEPRFFWISRQIRHETPYWSHQQINGSWIYGSNFTFTPSLSDQGKELTCKVWYPNIWEYAENTFLLDIADPPKTVEISTNATNQEHLALCLPDAKRDVDSAVAREGESIHLVCKADGRPDPTLSWRKGNKTLSETKQGKEYILPLMEVRPEDAGQYQCQAETSYSSANKSLQLCVLYRPRLCSQSRSTCWQKDNILHCNCCLDSWPKPQIRWEVDGRKPSEGNPPITSMDQENEVISTLRWTTENPDKNHSIICFGTNLYGAYTLHFLLSPPTKGSHASLAISGLCGALVGVILCVLCLCLIKFYKQRKAKSSSKTSGVEVLNSANGGHQRATDGSLIYSNISSVGQKSPRVDYSKAGTERISTFNPRVPSSSVADPEELYYATLEFSKLKDKERTAPEESVDYSAVKQK</sequence>
<evidence type="ECO:0000256" key="7">
    <source>
        <dbReference type="ARBA" id="ARBA00038361"/>
    </source>
</evidence>
<gene>
    <name evidence="12" type="primary">LOC129342956</name>
</gene>
<evidence type="ECO:0000313" key="11">
    <source>
        <dbReference type="Proteomes" id="UP001190640"/>
    </source>
</evidence>
<evidence type="ECO:0000259" key="10">
    <source>
        <dbReference type="PROSITE" id="PS50835"/>
    </source>
</evidence>
<dbReference type="PANTHER" id="PTHR12035">
    <property type="entry name" value="SIALIC ACID BINDING IMMUNOGLOBULIN-LIKE LECTIN"/>
    <property type="match status" value="1"/>
</dbReference>
<dbReference type="RefSeq" id="XP_054854888.1">
    <property type="nucleotide sequence ID" value="XM_054998913.1"/>
</dbReference>
<keyword evidence="5 9" id="KW-1133">Transmembrane helix</keyword>
<dbReference type="SMART" id="SM00409">
    <property type="entry name" value="IG"/>
    <property type="match status" value="3"/>
</dbReference>
<keyword evidence="6 9" id="KW-0472">Membrane</keyword>
<dbReference type="PROSITE" id="PS50835">
    <property type="entry name" value="IG_LIKE"/>
    <property type="match status" value="2"/>
</dbReference>
<dbReference type="InterPro" id="IPR013098">
    <property type="entry name" value="Ig_I-set"/>
</dbReference>
<dbReference type="AlphaFoldDB" id="A0AA97KDG6"/>
<reference evidence="12" key="1">
    <citation type="submission" date="2025-08" db="UniProtKB">
        <authorList>
            <consortium name="RefSeq"/>
        </authorList>
    </citation>
    <scope>IDENTIFICATION</scope>
    <source>
        <tissue evidence="12">Blood</tissue>
    </source>
</reference>
<name>A0AA97KDG6_EUBMA</name>
<accession>A0AA97KDG6</accession>
<dbReference type="SMART" id="SM00408">
    <property type="entry name" value="IGc2"/>
    <property type="match status" value="1"/>
</dbReference>
<feature type="domain" description="Ig-like" evidence="10">
    <location>
        <begin position="168"/>
        <end position="245"/>
    </location>
</feature>
<feature type="transmembrane region" description="Helical" evidence="9">
    <location>
        <begin position="20"/>
        <end position="40"/>
    </location>
</feature>
<dbReference type="SUPFAM" id="SSF48726">
    <property type="entry name" value="Immunoglobulin"/>
    <property type="match status" value="4"/>
</dbReference>
<dbReference type="InterPro" id="IPR013783">
    <property type="entry name" value="Ig-like_fold"/>
</dbReference>
<dbReference type="Pfam" id="PF07686">
    <property type="entry name" value="V-set"/>
    <property type="match status" value="1"/>
</dbReference>
<evidence type="ECO:0000256" key="5">
    <source>
        <dbReference type="ARBA" id="ARBA00022989"/>
    </source>
</evidence>
<dbReference type="InterPro" id="IPR013106">
    <property type="entry name" value="Ig_V-set"/>
</dbReference>
<keyword evidence="3" id="KW-0430">Lectin</keyword>
<feature type="domain" description="Ig-like" evidence="10">
    <location>
        <begin position="286"/>
        <end position="366"/>
    </location>
</feature>
<feature type="transmembrane region" description="Helical" evidence="9">
    <location>
        <begin position="475"/>
        <end position="499"/>
    </location>
</feature>
<feature type="region of interest" description="Disordered" evidence="8">
    <location>
        <begin position="585"/>
        <end position="604"/>
    </location>
</feature>
<dbReference type="Gene3D" id="2.60.40.10">
    <property type="entry name" value="Immunoglobulins"/>
    <property type="match status" value="4"/>
</dbReference>
<keyword evidence="2 9" id="KW-0812">Transmembrane</keyword>
<evidence type="ECO:0000256" key="9">
    <source>
        <dbReference type="SAM" id="Phobius"/>
    </source>
</evidence>
<dbReference type="Pfam" id="PF07679">
    <property type="entry name" value="I-set"/>
    <property type="match status" value="1"/>
</dbReference>
<feature type="transmembrane region" description="Helical" evidence="9">
    <location>
        <begin position="444"/>
        <end position="463"/>
    </location>
</feature>
<dbReference type="GO" id="GO:0030246">
    <property type="term" value="F:carbohydrate binding"/>
    <property type="evidence" value="ECO:0007669"/>
    <property type="project" value="UniProtKB-KW"/>
</dbReference>
<dbReference type="InterPro" id="IPR051036">
    <property type="entry name" value="SIGLEC"/>
</dbReference>
<evidence type="ECO:0000256" key="8">
    <source>
        <dbReference type="SAM" id="MobiDB-lite"/>
    </source>
</evidence>
<evidence type="ECO:0000256" key="1">
    <source>
        <dbReference type="ARBA" id="ARBA00004479"/>
    </source>
</evidence>
<keyword evidence="11" id="KW-1185">Reference proteome</keyword>
<organism evidence="11 12">
    <name type="scientific">Eublepharis macularius</name>
    <name type="common">Leopard gecko</name>
    <name type="synonym">Cyrtodactylus macularius</name>
    <dbReference type="NCBI Taxonomy" id="481883"/>
    <lineage>
        <taxon>Eukaryota</taxon>
        <taxon>Metazoa</taxon>
        <taxon>Chordata</taxon>
        <taxon>Craniata</taxon>
        <taxon>Vertebrata</taxon>
        <taxon>Euteleostomi</taxon>
        <taxon>Lepidosauria</taxon>
        <taxon>Squamata</taxon>
        <taxon>Bifurcata</taxon>
        <taxon>Gekkota</taxon>
        <taxon>Eublepharidae</taxon>
        <taxon>Eublepharinae</taxon>
        <taxon>Eublepharis</taxon>
    </lineage>
</organism>
<keyword evidence="4" id="KW-0130">Cell adhesion</keyword>
<dbReference type="InterPro" id="IPR003599">
    <property type="entry name" value="Ig_sub"/>
</dbReference>
<dbReference type="Proteomes" id="UP001190640">
    <property type="component" value="Chromosome 15"/>
</dbReference>
<proteinExistence type="inferred from homology"/>
<comment type="similarity">
    <text evidence="7">Belongs to the immunoglobulin superfamily. SIGLEC (sialic acid binding Ig-like lectin) family.</text>
</comment>
<evidence type="ECO:0000256" key="4">
    <source>
        <dbReference type="ARBA" id="ARBA00022889"/>
    </source>
</evidence>
<dbReference type="GO" id="GO:0007155">
    <property type="term" value="P:cell adhesion"/>
    <property type="evidence" value="ECO:0007669"/>
    <property type="project" value="UniProtKB-KW"/>
</dbReference>
<evidence type="ECO:0000313" key="12">
    <source>
        <dbReference type="RefSeq" id="XP_054854888.1"/>
    </source>
</evidence>
<dbReference type="InterPro" id="IPR036179">
    <property type="entry name" value="Ig-like_dom_sf"/>
</dbReference>
<dbReference type="KEGG" id="emc:129342956"/>
<comment type="subcellular location">
    <subcellularLocation>
        <location evidence="1">Membrane</location>
        <topology evidence="1">Single-pass type I membrane protein</topology>
    </subcellularLocation>
</comment>
<evidence type="ECO:0000256" key="3">
    <source>
        <dbReference type="ARBA" id="ARBA00022734"/>
    </source>
</evidence>
<dbReference type="GeneID" id="129342956"/>